<proteinExistence type="predicted"/>
<keyword evidence="3" id="KW-0378">Hydrolase</keyword>
<dbReference type="CDD" id="cd04491">
    <property type="entry name" value="SoSSB_OBF"/>
    <property type="match status" value="1"/>
</dbReference>
<dbReference type="AlphaFoldDB" id="A0A498P154"/>
<feature type="region of interest" description="Disordered" evidence="1">
    <location>
        <begin position="343"/>
        <end position="369"/>
    </location>
</feature>
<evidence type="ECO:0000313" key="3">
    <source>
        <dbReference type="EMBL" id="RXN38320.1"/>
    </source>
</evidence>
<evidence type="ECO:0000313" key="4">
    <source>
        <dbReference type="Proteomes" id="UP000290572"/>
    </source>
</evidence>
<dbReference type="InterPro" id="IPR012340">
    <property type="entry name" value="NA-bd_OB-fold"/>
</dbReference>
<dbReference type="GO" id="GO:0004386">
    <property type="term" value="F:helicase activity"/>
    <property type="evidence" value="ECO:0007669"/>
    <property type="project" value="UniProtKB-KW"/>
</dbReference>
<accession>A0A498P154</accession>
<name>A0A498P154_LABRO</name>
<organism evidence="3 4">
    <name type="scientific">Labeo rohita</name>
    <name type="common">Indian major carp</name>
    <name type="synonym">Cyprinus rohita</name>
    <dbReference type="NCBI Taxonomy" id="84645"/>
    <lineage>
        <taxon>Eukaryota</taxon>
        <taxon>Metazoa</taxon>
        <taxon>Chordata</taxon>
        <taxon>Craniata</taxon>
        <taxon>Vertebrata</taxon>
        <taxon>Euteleostomi</taxon>
        <taxon>Actinopterygii</taxon>
        <taxon>Neopterygii</taxon>
        <taxon>Teleostei</taxon>
        <taxon>Ostariophysi</taxon>
        <taxon>Cypriniformes</taxon>
        <taxon>Cyprinidae</taxon>
        <taxon>Labeoninae</taxon>
        <taxon>Labeonini</taxon>
        <taxon>Labeo</taxon>
    </lineage>
</organism>
<keyword evidence="3" id="KW-0547">Nucleotide-binding</keyword>
<sequence>MVIFAPDKHISFKQAEKNKSPVKLTKISKRVSSEGQGFDVQCGRLTEMSVVDRLSFGFKAPSQIPSRSVGEVKRMAPKQQVCAVIGRVVHVSQSTETVEFQGASIETQSCYLEDNTGTIKLQLWESLIGKVAFGCTYKITNVSTRVFAGSMYLTTSRQTEVEEVAPLVGLSENIQFTIDEGEVIVLEGSVTSVEVAISRRCVRCQAWQQDVDTRGQFHRCFRCKRLQYVKAYQPTVNASVTFVGDFGDRELTLPNSVIKRYVERENLSDLLNDAQDFEEHLMMNIVFKMSLQRDVVICMEKVPERSTVQCMHPDTGQMEGSDAELIAVESGDVEVVAVRVEGEVAEEEPEESLDVEDTVDDVETREAVV</sequence>
<dbReference type="EMBL" id="QBIY01004939">
    <property type="protein sequence ID" value="RXN38320.1"/>
    <property type="molecule type" value="Genomic_DNA"/>
</dbReference>
<gene>
    <name evidence="3" type="ORF">ROHU_001223</name>
    <name evidence="2" type="ORF">ROHU_009121</name>
</gene>
<keyword evidence="3" id="KW-0067">ATP-binding</keyword>
<protein>
    <submittedName>
        <fullName evidence="3">ATP-dependent DNA helicase PIF1</fullName>
    </submittedName>
</protein>
<dbReference type="Proteomes" id="UP000290572">
    <property type="component" value="Unassembled WGS sequence"/>
</dbReference>
<dbReference type="EMBL" id="QBIY01012912">
    <property type="protein sequence ID" value="RXN14241.1"/>
    <property type="molecule type" value="Genomic_DNA"/>
</dbReference>
<comment type="caution">
    <text evidence="3">The sequence shown here is derived from an EMBL/GenBank/DDBJ whole genome shotgun (WGS) entry which is preliminary data.</text>
</comment>
<keyword evidence="3" id="KW-0347">Helicase</keyword>
<feature type="compositionally biased region" description="Acidic residues" evidence="1">
    <location>
        <begin position="343"/>
        <end position="361"/>
    </location>
</feature>
<evidence type="ECO:0000256" key="1">
    <source>
        <dbReference type="SAM" id="MobiDB-lite"/>
    </source>
</evidence>
<dbReference type="SUPFAM" id="SSF50249">
    <property type="entry name" value="Nucleic acid-binding proteins"/>
    <property type="match status" value="1"/>
</dbReference>
<evidence type="ECO:0000313" key="2">
    <source>
        <dbReference type="EMBL" id="RXN14241.1"/>
    </source>
</evidence>
<keyword evidence="4" id="KW-1185">Reference proteome</keyword>
<dbReference type="Gene3D" id="2.40.50.140">
    <property type="entry name" value="Nucleic acid-binding proteins"/>
    <property type="match status" value="1"/>
</dbReference>
<reference evidence="3 4" key="1">
    <citation type="submission" date="2018-03" db="EMBL/GenBank/DDBJ databases">
        <title>Draft genome sequence of Rohu Carp (Labeo rohita).</title>
        <authorList>
            <person name="Das P."/>
            <person name="Kushwaha B."/>
            <person name="Joshi C.G."/>
            <person name="Kumar D."/>
            <person name="Nagpure N.S."/>
            <person name="Sahoo L."/>
            <person name="Das S.P."/>
            <person name="Bit A."/>
            <person name="Patnaik S."/>
            <person name="Meher P.K."/>
            <person name="Jayasankar P."/>
            <person name="Koringa P.G."/>
            <person name="Patel N.V."/>
            <person name="Hinsu A.T."/>
            <person name="Kumar R."/>
            <person name="Pandey M."/>
            <person name="Agarwal S."/>
            <person name="Srivastava S."/>
            <person name="Singh M."/>
            <person name="Iquebal M.A."/>
            <person name="Jaiswal S."/>
            <person name="Angadi U.B."/>
            <person name="Kumar N."/>
            <person name="Raza M."/>
            <person name="Shah T.M."/>
            <person name="Rai A."/>
            <person name="Jena J.K."/>
        </authorList>
    </citation>
    <scope>NUCLEOTIDE SEQUENCE [LARGE SCALE GENOMIC DNA]</scope>
    <source>
        <strain evidence="3">DASCIFA01</strain>
        <tissue evidence="3">Testis</tissue>
    </source>
</reference>